<dbReference type="AlphaFoldDB" id="A0A9X4S9X2"/>
<dbReference type="EMBL" id="AOGK01000031">
    <property type="protein sequence ID" value="MDG5978107.1"/>
    <property type="molecule type" value="Genomic_DNA"/>
</dbReference>
<evidence type="ECO:0000313" key="4">
    <source>
        <dbReference type="Proteomes" id="UP001152876"/>
    </source>
</evidence>
<name>A0A9X4S9X2_9BURK</name>
<dbReference type="Proteomes" id="UP001152876">
    <property type="component" value="Unassembled WGS sequence"/>
</dbReference>
<dbReference type="PROSITE" id="PS00745">
    <property type="entry name" value="RF_PROK_I"/>
    <property type="match status" value="1"/>
</dbReference>
<dbReference type="Gene3D" id="3.30.160.20">
    <property type="match status" value="1"/>
</dbReference>
<keyword evidence="4" id="KW-1185">Reference proteome</keyword>
<accession>A0A9X4S9X2</accession>
<organism evidence="3 4">
    <name type="scientific">Hydrogenophaga taeniospiralis CCUG 15921</name>
    <dbReference type="NCBI Taxonomy" id="1281780"/>
    <lineage>
        <taxon>Bacteria</taxon>
        <taxon>Pseudomonadati</taxon>
        <taxon>Pseudomonadota</taxon>
        <taxon>Betaproteobacteria</taxon>
        <taxon>Burkholderiales</taxon>
        <taxon>Comamonadaceae</taxon>
        <taxon>Hydrogenophaga</taxon>
    </lineage>
</organism>
<dbReference type="Gene3D" id="3.30.70.1660">
    <property type="match status" value="1"/>
</dbReference>
<dbReference type="NCBIfam" id="TIGR03072">
    <property type="entry name" value="release_prfH"/>
    <property type="match status" value="1"/>
</dbReference>
<dbReference type="OrthoDB" id="9815709at2"/>
<dbReference type="InterPro" id="IPR045853">
    <property type="entry name" value="Pep_chain_release_fac_I_sf"/>
</dbReference>
<evidence type="ECO:0000313" key="3">
    <source>
        <dbReference type="EMBL" id="MDG5978107.1"/>
    </source>
</evidence>
<dbReference type="SUPFAM" id="SSF75620">
    <property type="entry name" value="Release factor"/>
    <property type="match status" value="1"/>
</dbReference>
<dbReference type="PANTHER" id="PTHR43804:SF9">
    <property type="entry name" value="PEPTIDE CHAIN RELEASE FACTOR HOMOLOG-RELATED"/>
    <property type="match status" value="1"/>
</dbReference>
<evidence type="ECO:0000256" key="1">
    <source>
        <dbReference type="ARBA" id="ARBA00010835"/>
    </source>
</evidence>
<protein>
    <submittedName>
        <fullName evidence="3">Peptide chain release factor H</fullName>
    </submittedName>
</protein>
<gene>
    <name evidence="3" type="ORF">H010_22834</name>
</gene>
<dbReference type="Pfam" id="PF00472">
    <property type="entry name" value="RF-1"/>
    <property type="match status" value="1"/>
</dbReference>
<feature type="domain" description="Prokaryotic-type class I peptide chain release factors" evidence="2">
    <location>
        <begin position="121"/>
        <end position="137"/>
    </location>
</feature>
<proteinExistence type="inferred from homology"/>
<dbReference type="InterPro" id="IPR017509">
    <property type="entry name" value="PrfH"/>
</dbReference>
<reference evidence="3" key="1">
    <citation type="submission" date="2013-01" db="EMBL/GenBank/DDBJ databases">
        <title>Genome draft of Hydrogenophaga taeniospiralis 2K1.</title>
        <authorList>
            <person name="Gomila M."/>
            <person name="Lalucat J."/>
        </authorList>
    </citation>
    <scope>NUCLEOTIDE SEQUENCE</scope>
    <source>
        <strain evidence="3">CCUG 15921</strain>
    </source>
</reference>
<dbReference type="InterPro" id="IPR050057">
    <property type="entry name" value="Prokaryotic/Mito_RF"/>
</dbReference>
<dbReference type="RefSeq" id="WP_068174514.1">
    <property type="nucleotide sequence ID" value="NZ_AOGK01000031.1"/>
</dbReference>
<comment type="caution">
    <text evidence="3">The sequence shown here is derived from an EMBL/GenBank/DDBJ whole genome shotgun (WGS) entry which is preliminary data.</text>
</comment>
<dbReference type="GO" id="GO:0003747">
    <property type="term" value="F:translation release factor activity"/>
    <property type="evidence" value="ECO:0007669"/>
    <property type="project" value="InterPro"/>
</dbReference>
<dbReference type="InterPro" id="IPR000352">
    <property type="entry name" value="Pep_chain_release_fac_I"/>
</dbReference>
<sequence length="210" mass="22865">MILLQLTANTGPEECCLAVRKALAQLLRECDGAQIKAELLEHVPSEVPGNFRSVLLALEGDAADALAKRWCGSVQWVCASPYRPGHKRKNWFIGVEVFETDAPGATGEPLHDKDLRFETLRASGPGGQHVNKTDSAVRATHVPSGLSVKVQTERSQHANKRLARALLAHKLAAQADDAASAARNQRWRQHHGVERGNAARAFRGEGFVEV</sequence>
<comment type="similarity">
    <text evidence="1">Belongs to the prokaryotic/mitochondrial release factor family.</text>
</comment>
<dbReference type="PANTHER" id="PTHR43804">
    <property type="entry name" value="LD18447P"/>
    <property type="match status" value="1"/>
</dbReference>
<evidence type="ECO:0000259" key="2">
    <source>
        <dbReference type="PROSITE" id="PS00745"/>
    </source>
</evidence>